<dbReference type="Proteomes" id="UP000596742">
    <property type="component" value="Unassembled WGS sequence"/>
</dbReference>
<evidence type="ECO:0000313" key="3">
    <source>
        <dbReference type="EMBL" id="VDI49914.1"/>
    </source>
</evidence>
<gene>
    <name evidence="3" type="ORF">MGAL_10B054775</name>
</gene>
<feature type="compositionally biased region" description="Polar residues" evidence="1">
    <location>
        <begin position="76"/>
        <end position="87"/>
    </location>
</feature>
<proteinExistence type="predicted"/>
<feature type="region of interest" description="Disordered" evidence="1">
    <location>
        <begin position="61"/>
        <end position="87"/>
    </location>
</feature>
<reference evidence="3" key="1">
    <citation type="submission" date="2018-11" db="EMBL/GenBank/DDBJ databases">
        <authorList>
            <person name="Alioto T."/>
            <person name="Alioto T."/>
        </authorList>
    </citation>
    <scope>NUCLEOTIDE SEQUENCE</scope>
</reference>
<dbReference type="EMBL" id="UYJE01006882">
    <property type="protein sequence ID" value="VDI49914.1"/>
    <property type="molecule type" value="Genomic_DNA"/>
</dbReference>
<dbReference type="InterPro" id="IPR000477">
    <property type="entry name" value="RT_dom"/>
</dbReference>
<feature type="domain" description="Reverse transcriptase" evidence="2">
    <location>
        <begin position="12"/>
        <end position="75"/>
    </location>
</feature>
<evidence type="ECO:0000259" key="2">
    <source>
        <dbReference type="Pfam" id="PF00078"/>
    </source>
</evidence>
<protein>
    <recommendedName>
        <fullName evidence="2">Reverse transcriptase domain-containing protein</fullName>
    </recommendedName>
</protein>
<sequence length="87" mass="9682">MKAFDAGKQIDVAILDFSKAFDTVPHNKLLHKMNEYGIRGPLNKWLEMFLTQRKMKAVVDGEESEEASVDSGVPQDFSQMTASCTGT</sequence>
<dbReference type="Pfam" id="PF00078">
    <property type="entry name" value="RVT_1"/>
    <property type="match status" value="1"/>
</dbReference>
<organism evidence="3 4">
    <name type="scientific">Mytilus galloprovincialis</name>
    <name type="common">Mediterranean mussel</name>
    <dbReference type="NCBI Taxonomy" id="29158"/>
    <lineage>
        <taxon>Eukaryota</taxon>
        <taxon>Metazoa</taxon>
        <taxon>Spiralia</taxon>
        <taxon>Lophotrochozoa</taxon>
        <taxon>Mollusca</taxon>
        <taxon>Bivalvia</taxon>
        <taxon>Autobranchia</taxon>
        <taxon>Pteriomorphia</taxon>
        <taxon>Mytilida</taxon>
        <taxon>Mytiloidea</taxon>
        <taxon>Mytilidae</taxon>
        <taxon>Mytilinae</taxon>
        <taxon>Mytilus</taxon>
    </lineage>
</organism>
<comment type="caution">
    <text evidence="3">The sequence shown here is derived from an EMBL/GenBank/DDBJ whole genome shotgun (WGS) entry which is preliminary data.</text>
</comment>
<dbReference type="PANTHER" id="PTHR33332">
    <property type="entry name" value="REVERSE TRANSCRIPTASE DOMAIN-CONTAINING PROTEIN"/>
    <property type="match status" value="1"/>
</dbReference>
<dbReference type="AlphaFoldDB" id="A0A8B6FHJ7"/>
<accession>A0A8B6FHJ7</accession>
<name>A0A8B6FHJ7_MYTGA</name>
<evidence type="ECO:0000313" key="4">
    <source>
        <dbReference type="Proteomes" id="UP000596742"/>
    </source>
</evidence>
<evidence type="ECO:0000256" key="1">
    <source>
        <dbReference type="SAM" id="MobiDB-lite"/>
    </source>
</evidence>
<keyword evidence="4" id="KW-1185">Reference proteome</keyword>
<dbReference type="OrthoDB" id="6150942at2759"/>